<dbReference type="EnsemblPlants" id="evm.model.04.461">
    <property type="protein sequence ID" value="cds.evm.model.04.461"/>
    <property type="gene ID" value="evm.TU.04.461"/>
</dbReference>
<evidence type="ECO:0000313" key="3">
    <source>
        <dbReference type="Proteomes" id="UP000596661"/>
    </source>
</evidence>
<sequence>MERMMARLQEKFGDLEEDYEEDSLLELVNRNNRENPSNAKTSSPAKDKGKAKWDNTLMTVGPPWTSEGILTLSTKKLRPRGNDLRNHLSHKARGCDIADSDKKAGGANCCANQTCRKQSGARLDSKDEDPKLCIK</sequence>
<dbReference type="AlphaFoldDB" id="A0A803PHI7"/>
<dbReference type="Gramene" id="evm.model.04.461">
    <property type="protein sequence ID" value="cds.evm.model.04.461"/>
    <property type="gene ID" value="evm.TU.04.461"/>
</dbReference>
<dbReference type="EMBL" id="UZAU01000359">
    <property type="status" value="NOT_ANNOTATED_CDS"/>
    <property type="molecule type" value="Genomic_DNA"/>
</dbReference>
<evidence type="ECO:0000313" key="2">
    <source>
        <dbReference type="EnsemblPlants" id="cds.evm.model.04.461"/>
    </source>
</evidence>
<accession>A0A803PHI7</accession>
<reference evidence="2" key="1">
    <citation type="submission" date="2018-11" db="EMBL/GenBank/DDBJ databases">
        <authorList>
            <person name="Grassa J C."/>
        </authorList>
    </citation>
    <scope>NUCLEOTIDE SEQUENCE [LARGE SCALE GENOMIC DNA]</scope>
</reference>
<organism evidence="2 3">
    <name type="scientific">Cannabis sativa</name>
    <name type="common">Hemp</name>
    <name type="synonym">Marijuana</name>
    <dbReference type="NCBI Taxonomy" id="3483"/>
    <lineage>
        <taxon>Eukaryota</taxon>
        <taxon>Viridiplantae</taxon>
        <taxon>Streptophyta</taxon>
        <taxon>Embryophyta</taxon>
        <taxon>Tracheophyta</taxon>
        <taxon>Spermatophyta</taxon>
        <taxon>Magnoliopsida</taxon>
        <taxon>eudicotyledons</taxon>
        <taxon>Gunneridae</taxon>
        <taxon>Pentapetalae</taxon>
        <taxon>rosids</taxon>
        <taxon>fabids</taxon>
        <taxon>Rosales</taxon>
        <taxon>Cannabaceae</taxon>
        <taxon>Cannabis</taxon>
    </lineage>
</organism>
<proteinExistence type="predicted"/>
<reference evidence="2" key="2">
    <citation type="submission" date="2021-03" db="UniProtKB">
        <authorList>
            <consortium name="EnsemblPlants"/>
        </authorList>
    </citation>
    <scope>IDENTIFICATION</scope>
</reference>
<evidence type="ECO:0000256" key="1">
    <source>
        <dbReference type="SAM" id="MobiDB-lite"/>
    </source>
</evidence>
<feature type="region of interest" description="Disordered" evidence="1">
    <location>
        <begin position="23"/>
        <end position="51"/>
    </location>
</feature>
<name>A0A803PHI7_CANSA</name>
<keyword evidence="3" id="KW-1185">Reference proteome</keyword>
<dbReference type="Proteomes" id="UP000596661">
    <property type="component" value="Chromosome 4"/>
</dbReference>
<protein>
    <submittedName>
        <fullName evidence="2">Uncharacterized protein</fullName>
    </submittedName>
</protein>